<dbReference type="AlphaFoldDB" id="K1TWV1"/>
<name>K1TWV1_9ZZZZ</name>
<organism evidence="2">
    <name type="scientific">human gut metagenome</name>
    <dbReference type="NCBI Taxonomy" id="408170"/>
    <lineage>
        <taxon>unclassified sequences</taxon>
        <taxon>metagenomes</taxon>
        <taxon>organismal metagenomes</taxon>
    </lineage>
</organism>
<keyword evidence="1" id="KW-1133">Transmembrane helix</keyword>
<dbReference type="EMBL" id="AJWZ01000202">
    <property type="protein sequence ID" value="EKC77582.1"/>
    <property type="molecule type" value="Genomic_DNA"/>
</dbReference>
<keyword evidence="1" id="KW-0812">Transmembrane</keyword>
<accession>K1TWV1</accession>
<comment type="caution">
    <text evidence="2">The sequence shown here is derived from an EMBL/GenBank/DDBJ whole genome shotgun (WGS) entry which is preliminary data.</text>
</comment>
<reference evidence="2" key="1">
    <citation type="journal article" date="2013" name="Environ. Microbiol.">
        <title>Microbiota from the distal guts of lean and obese adolescents exhibit partial functional redundancy besides clear differences in community structure.</title>
        <authorList>
            <person name="Ferrer M."/>
            <person name="Ruiz A."/>
            <person name="Lanza F."/>
            <person name="Haange S.B."/>
            <person name="Oberbach A."/>
            <person name="Till H."/>
            <person name="Bargiela R."/>
            <person name="Campoy C."/>
            <person name="Segura M.T."/>
            <person name="Richter M."/>
            <person name="von Bergen M."/>
            <person name="Seifert J."/>
            <person name="Suarez A."/>
        </authorList>
    </citation>
    <scope>NUCLEOTIDE SEQUENCE</scope>
</reference>
<keyword evidence="1" id="KW-0472">Membrane</keyword>
<evidence type="ECO:0000256" key="1">
    <source>
        <dbReference type="SAM" id="Phobius"/>
    </source>
</evidence>
<evidence type="ECO:0000313" key="2">
    <source>
        <dbReference type="EMBL" id="EKC77582.1"/>
    </source>
</evidence>
<sequence length="50" mass="5242">MVLDIIMVIIGVLLGGKFGICTIATVLLSSPIIQATVSTVKKSKILKNIS</sequence>
<gene>
    <name evidence="2" type="ORF">OBE_00287</name>
</gene>
<protein>
    <submittedName>
        <fullName evidence="2">Uncharacterized protein</fullName>
    </submittedName>
</protein>
<feature type="transmembrane region" description="Helical" evidence="1">
    <location>
        <begin position="6"/>
        <end position="28"/>
    </location>
</feature>
<proteinExistence type="predicted"/>